<dbReference type="PROSITE" id="PS51257">
    <property type="entry name" value="PROKAR_LIPOPROTEIN"/>
    <property type="match status" value="1"/>
</dbReference>
<evidence type="ECO:0000256" key="2">
    <source>
        <dbReference type="SAM" id="SignalP"/>
    </source>
</evidence>
<name>A0A927BSR6_9BACL</name>
<sequence length="190" mass="19852">MTNQAKKPVLLALLILVAVLAAGCGSRQGDAPPDNNGGVVSASPSNQGGEGENAEAPATDPDPLVRTVYYGNEDGTALVKKPVELAADTPLDDQLAAVLEALQQPSDDASLSLWEKIDILSHALEDGTLTLDIDIPDEARLGSPGEALALDALKQTVFQFEDVEALEVLVGGEAKDSLMGHEELPHPITR</sequence>
<evidence type="ECO:0000259" key="3">
    <source>
        <dbReference type="Pfam" id="PF10646"/>
    </source>
</evidence>
<proteinExistence type="predicted"/>
<reference evidence="4" key="1">
    <citation type="submission" date="2020-09" db="EMBL/GenBank/DDBJ databases">
        <title>A novel bacterium of genus Paenibacillus, isolated from South China Sea.</title>
        <authorList>
            <person name="Huang H."/>
            <person name="Mo K."/>
            <person name="Hu Y."/>
        </authorList>
    </citation>
    <scope>NUCLEOTIDE SEQUENCE</scope>
    <source>
        <strain evidence="4">IB182496</strain>
    </source>
</reference>
<evidence type="ECO:0000313" key="5">
    <source>
        <dbReference type="Proteomes" id="UP000621560"/>
    </source>
</evidence>
<protein>
    <submittedName>
        <fullName evidence="4">GerMN domain-containing protein</fullName>
    </submittedName>
</protein>
<dbReference type="RefSeq" id="WP_190916383.1">
    <property type="nucleotide sequence ID" value="NZ_JACXIZ010000014.1"/>
</dbReference>
<dbReference type="Pfam" id="PF10646">
    <property type="entry name" value="Germane"/>
    <property type="match status" value="1"/>
</dbReference>
<dbReference type="AlphaFoldDB" id="A0A927BSR6"/>
<feature type="region of interest" description="Disordered" evidence="1">
    <location>
        <begin position="28"/>
        <end position="64"/>
    </location>
</feature>
<dbReference type="Proteomes" id="UP000621560">
    <property type="component" value="Unassembled WGS sequence"/>
</dbReference>
<feature type="signal peptide" evidence="2">
    <location>
        <begin position="1"/>
        <end position="21"/>
    </location>
</feature>
<evidence type="ECO:0000313" key="4">
    <source>
        <dbReference type="EMBL" id="MBD2845090.1"/>
    </source>
</evidence>
<keyword evidence="2" id="KW-0732">Signal</keyword>
<keyword evidence="5" id="KW-1185">Reference proteome</keyword>
<evidence type="ECO:0000256" key="1">
    <source>
        <dbReference type="SAM" id="MobiDB-lite"/>
    </source>
</evidence>
<dbReference type="InterPro" id="IPR019606">
    <property type="entry name" value="GerMN"/>
</dbReference>
<dbReference type="EMBL" id="JACXIZ010000014">
    <property type="protein sequence ID" value="MBD2845090.1"/>
    <property type="molecule type" value="Genomic_DNA"/>
</dbReference>
<gene>
    <name evidence="4" type="ORF">IDH44_07795</name>
</gene>
<organism evidence="4 5">
    <name type="scientific">Paenibacillus sabuli</name>
    <dbReference type="NCBI Taxonomy" id="2772509"/>
    <lineage>
        <taxon>Bacteria</taxon>
        <taxon>Bacillati</taxon>
        <taxon>Bacillota</taxon>
        <taxon>Bacilli</taxon>
        <taxon>Bacillales</taxon>
        <taxon>Paenibacillaceae</taxon>
        <taxon>Paenibacillus</taxon>
    </lineage>
</organism>
<accession>A0A927BSR6</accession>
<feature type="domain" description="GerMN" evidence="3">
    <location>
        <begin position="67"/>
        <end position="175"/>
    </location>
</feature>
<feature type="chain" id="PRO_5038451537" evidence="2">
    <location>
        <begin position="22"/>
        <end position="190"/>
    </location>
</feature>
<comment type="caution">
    <text evidence="4">The sequence shown here is derived from an EMBL/GenBank/DDBJ whole genome shotgun (WGS) entry which is preliminary data.</text>
</comment>